<feature type="active site" description="Proton acceptor; for dehydratase activity" evidence="10">
    <location>
        <position position="650"/>
    </location>
</feature>
<dbReference type="Pfam" id="PF00550">
    <property type="entry name" value="PP-binding"/>
    <property type="match status" value="4"/>
</dbReference>
<keyword evidence="6" id="KW-0963">Cytoplasm</keyword>
<keyword evidence="5" id="KW-0596">Phosphopantetheine</keyword>
<evidence type="ECO:0000259" key="11">
    <source>
        <dbReference type="PROSITE" id="PS50075"/>
    </source>
</evidence>
<protein>
    <submittedName>
        <fullName evidence="14">SDR family NAD(P)-dependent oxidoreductase</fullName>
    </submittedName>
</protein>
<evidence type="ECO:0000256" key="7">
    <source>
        <dbReference type="ARBA" id="ARBA00022553"/>
    </source>
</evidence>
<dbReference type="PANTHER" id="PTHR43775:SF37">
    <property type="entry name" value="SI:DKEY-61P9.11"/>
    <property type="match status" value="1"/>
</dbReference>
<feature type="domain" description="Carrier" evidence="11">
    <location>
        <begin position="1568"/>
        <end position="1645"/>
    </location>
</feature>
<dbReference type="SUPFAM" id="SSF53901">
    <property type="entry name" value="Thiolase-like"/>
    <property type="match status" value="2"/>
</dbReference>
<accession>A0ABT7ETI0</accession>
<evidence type="ECO:0000259" key="13">
    <source>
        <dbReference type="PROSITE" id="PS52019"/>
    </source>
</evidence>
<evidence type="ECO:0000259" key="12">
    <source>
        <dbReference type="PROSITE" id="PS52004"/>
    </source>
</evidence>
<dbReference type="SUPFAM" id="SSF53474">
    <property type="entry name" value="alpha/beta-Hydrolases"/>
    <property type="match status" value="1"/>
</dbReference>
<evidence type="ECO:0000256" key="10">
    <source>
        <dbReference type="PROSITE-ProRule" id="PRU01363"/>
    </source>
</evidence>
<dbReference type="InterPro" id="IPR020841">
    <property type="entry name" value="PKS_Beta-ketoAc_synthase_dom"/>
</dbReference>
<dbReference type="SUPFAM" id="SSF51735">
    <property type="entry name" value="NAD(P)-binding Rossmann-fold domains"/>
    <property type="match status" value="1"/>
</dbReference>
<dbReference type="Pfam" id="PF00975">
    <property type="entry name" value="Thioesterase"/>
    <property type="match status" value="1"/>
</dbReference>
<dbReference type="Pfam" id="PF21089">
    <property type="entry name" value="PKS_DH_N"/>
    <property type="match status" value="1"/>
</dbReference>
<dbReference type="PROSITE" id="PS52004">
    <property type="entry name" value="KS3_2"/>
    <property type="match status" value="2"/>
</dbReference>
<dbReference type="InterPro" id="IPR029058">
    <property type="entry name" value="AB_hydrolase_fold"/>
</dbReference>
<keyword evidence="9" id="KW-0677">Repeat</keyword>
<dbReference type="Gene3D" id="3.40.47.10">
    <property type="match status" value="2"/>
</dbReference>
<proteinExistence type="inferred from homology"/>
<dbReference type="Gene3D" id="3.40.50.720">
    <property type="entry name" value="NAD(P)-binding Rossmann-like Domain"/>
    <property type="match status" value="1"/>
</dbReference>
<dbReference type="Pfam" id="PF14765">
    <property type="entry name" value="PS-DH"/>
    <property type="match status" value="1"/>
</dbReference>
<dbReference type="InterPro" id="IPR020806">
    <property type="entry name" value="PKS_PP-bd"/>
</dbReference>
<dbReference type="Pfam" id="PF02801">
    <property type="entry name" value="Ketoacyl-synt_C"/>
    <property type="match status" value="2"/>
</dbReference>
<evidence type="ECO:0000256" key="3">
    <source>
        <dbReference type="ARBA" id="ARBA00005194"/>
    </source>
</evidence>
<evidence type="ECO:0000256" key="6">
    <source>
        <dbReference type="ARBA" id="ARBA00022490"/>
    </source>
</evidence>
<evidence type="ECO:0000313" key="14">
    <source>
        <dbReference type="EMBL" id="MDK2598352.1"/>
    </source>
</evidence>
<dbReference type="Pfam" id="PF00109">
    <property type="entry name" value="ketoacyl-synt"/>
    <property type="match status" value="2"/>
</dbReference>
<evidence type="ECO:0000256" key="8">
    <source>
        <dbReference type="ARBA" id="ARBA00022679"/>
    </source>
</evidence>
<keyword evidence="7" id="KW-0597">Phosphoprotein</keyword>
<feature type="region of interest" description="N-terminal hotdog fold" evidence="10">
    <location>
        <begin position="614"/>
        <end position="742"/>
    </location>
</feature>
<dbReference type="Gene3D" id="3.40.50.1820">
    <property type="entry name" value="alpha/beta hydrolase"/>
    <property type="match status" value="1"/>
</dbReference>
<dbReference type="SMART" id="SM01294">
    <property type="entry name" value="PKS_PP_betabranch"/>
    <property type="match status" value="2"/>
</dbReference>
<reference evidence="14 15" key="1">
    <citation type="submission" date="2023-05" db="EMBL/GenBank/DDBJ databases">
        <title>Pseudoalteromonas ardens sp. nov., Pseudoalteromonas obscura sp. nov., and Pseudoalteromonas umbrosa sp. nov., isolated from the coral Montipora capitata.</title>
        <authorList>
            <person name="Thomas E.M."/>
            <person name="Smith E.M."/>
            <person name="Papke E."/>
            <person name="Shlafstein M.D."/>
            <person name="Oline D.K."/>
            <person name="Videau P."/>
            <person name="Saw J.H."/>
            <person name="Strangman W.K."/>
            <person name="Ushijima B."/>
        </authorList>
    </citation>
    <scope>NUCLEOTIDE SEQUENCE [LARGE SCALE GENOMIC DNA]</scope>
    <source>
        <strain evidence="14 15">P94</strain>
    </source>
</reference>
<dbReference type="InterPro" id="IPR009081">
    <property type="entry name" value="PP-bd_ACP"/>
</dbReference>
<name>A0ABT7ETI0_9GAMM</name>
<keyword evidence="8" id="KW-0808">Transferase</keyword>
<feature type="domain" description="Ketosynthase family 3 (KS3)" evidence="12">
    <location>
        <begin position="1796"/>
        <end position="2224"/>
    </location>
</feature>
<dbReference type="InterPro" id="IPR049552">
    <property type="entry name" value="PKS_DH_N"/>
</dbReference>
<dbReference type="SMART" id="SM00822">
    <property type="entry name" value="PKS_KR"/>
    <property type="match status" value="1"/>
</dbReference>
<dbReference type="InterPro" id="IPR001031">
    <property type="entry name" value="Thioesterase"/>
</dbReference>
<dbReference type="InterPro" id="IPR050091">
    <property type="entry name" value="PKS_NRPS_Biosynth_Enz"/>
</dbReference>
<dbReference type="Pfam" id="PF08659">
    <property type="entry name" value="KR"/>
    <property type="match status" value="1"/>
</dbReference>
<dbReference type="Gene3D" id="1.10.1200.10">
    <property type="entry name" value="ACP-like"/>
    <property type="match status" value="4"/>
</dbReference>
<dbReference type="EMBL" id="JASJUT010000017">
    <property type="protein sequence ID" value="MDK2598352.1"/>
    <property type="molecule type" value="Genomic_DNA"/>
</dbReference>
<dbReference type="SMART" id="SM00826">
    <property type="entry name" value="PKS_DH"/>
    <property type="match status" value="1"/>
</dbReference>
<feature type="domain" description="Carrier" evidence="11">
    <location>
        <begin position="1478"/>
        <end position="1552"/>
    </location>
</feature>
<dbReference type="InterPro" id="IPR006162">
    <property type="entry name" value="Ppantetheine_attach_site"/>
</dbReference>
<dbReference type="InterPro" id="IPR036736">
    <property type="entry name" value="ACP-like_sf"/>
</dbReference>
<dbReference type="CDD" id="cd08953">
    <property type="entry name" value="KR_2_SDR_x"/>
    <property type="match status" value="1"/>
</dbReference>
<dbReference type="SMART" id="SM00823">
    <property type="entry name" value="PKS_PP"/>
    <property type="match status" value="4"/>
</dbReference>
<dbReference type="CDD" id="cd00833">
    <property type="entry name" value="PKS"/>
    <property type="match status" value="2"/>
</dbReference>
<dbReference type="InterPro" id="IPR018201">
    <property type="entry name" value="Ketoacyl_synth_AS"/>
</dbReference>
<sequence>MSNQKIAIIGISGKYPGADNLDELWENLKQGKDTVTEIPKTRWDHALYHQPGNRVYGKSYSKWGGFINDVDQFDPLFFNMAPKVAELTDPQERQFLQCAYHTVEDAGYSCEGLSERGPVGVFCAVEYNEYLMYSQANTPVSALNASITNGVSYCCNFTGPSMTIDTMCSGSISSVHLACQSILNGECRAAIAGGVNLTLHPNKFILHSAGRFSSKTGRCHSFGDKATGYVASEGVGAVLLKPLADALEDGDHIYGVVLATAINHGGASRTYTVPKASSQAEVISQALAKTASDPISYIEAHGSGTAIGDVIEVDGLQRAYNEGYLAKNAQGEAACLIGSIKSNIGHCESASGIAGLTKVLLQMRYKTIAPSIHSQTRNPYIDFDNSPFDVPREAQPWQVAEGKKRVAGISAFGAGGSNAHMVVEEYVAETPVEQQSASVPSYIVLSAKSTEQLHRAVRRLHTTLEHTGQSVHDVQDLRSIASTLQVGRAHHEHRLALAANSMDELTQQLADVLEHQFDDISKPTQRWYGEIIKGKALDAFITANNLVYADLLSEVDWPALVGLWIQGYPVDWRALYDGALPNKVSLPGYPFAKQRYWVPDTDVERTYPPLAQLEALAENAAPVREQTASYLKPLQSIIPLTGSEYFIAQHVVNQNPILPGVAYLELVREALSTLLEEHQHYSIDNVTWRRPMIFDGQSKQVVIELSCLPQTGQRTRFRIYDLLDPSSGDFCRGAINLGEREAPSKVPELAQLREKGKTIEVDKQTFYGQFLQAGLDYGSAFRGVESLQRSGSYVVGRLKAQQPQPQPSQTMKWRPEILDSALHCILGFYLGEQPYVEQADSQQGPMVPFVLNQVKEYAPLPETVWVILDAKQCTVSTQVIDLSLCDEQGNVCLQLLGYTARVMKSSTPVKKELVKERRPSKTEQAEPCGEIKLLSPTWQSQPFAAATTDNFNGDTTWVVLLGDAAQWSAQLRARFTGAEVVCIDAPAEASKASLCSADHYLHYAQALLSVLQQVIQHQGAKPQRIQLVAPPGTDQRMYAGLLPMLEAAIHEHVIKFADVIMADSSAEVEKQIIHNAHTHKPSCIELKSQQCDIRRWQALPAVEKAVSPWQEQGVYLISGGFGGLGKIFTQTILAQTQTSKVILWGRGELDLARQQWLSQCNAQGDRVHYQAIDLSRLNEVEDAIAQVLEEFGQITGVLHAAGVLQDGMIVRKSPQHMDRVLSPKVQGLVNLDAATRTCELKFFALFSSISSVLGAPGQADYAAANGFMDWFAHDRALRVKRGECSGHSVSVNWPLWQDGGMRMPRHAMRELKETSGLIPLPTEAGLDAFSSALAAKVSQVLVLYGTGEAFQNFAHQLQAVDAYYTAEQPAQRGAAASFNVQDVIREVSDLLKVPQSSIDGTTALFDIGFDSVSISELANVLTQATGVELPVSVFYDCTQIDELTHYLQSHLSQGDESATAQERTAVPQHPSAAAVAPSLSEDTVIAMISELLKVPASSIDGNTAFSDIGFDSVSLGELASHLSQALDVELSATLFYECTVVAELVAYLQTQLSHAPTQSPAQISKTAPSAPCNEGDIIAEISELLKVPAESIDADTTFEQIGFDSVSLTELASALSARYEVELSTTVFYQCTCVGELVHHMNELLSDTQHQVRSAEPIQPSATVVESQKEARSDITQALLVLISDMLKIAKHDFDVHTPLDQLGFDSVSFAELAQAINHRYQAELAPTIFYDINTVSALAAHLSDSHSDDKAPVEYVEKVKTVHSQQPVDPSVRPYAEDMQETEQQARHSTVDQDDDCIAIIGMDGQFPGASDIAQFWDNLKQGKDCVTEIPKERWDWRDVYGDTKQDPRATRSKWGGFLAQIDQFDAGFFGISSHEARQMDPQQRLLLQSAWHAIEDAGYAPESLSGSNTGVYIGIAHTSGYGSENNASDQGEGASMELSGPINAPSLGPNRISYFLNLKGPSEPVETACSSALVALHRAVTALRSGDCRLCLVGGVNVIVTAQGHINLSRAGLLSEAGQCRAFAANADGYVRSEGVATVLLKRLSEAKRDGDNILAVIRNSKVGYTGKGSGFAAPNTNSQATLIKACYEEKNIDPAQVSYVEAQGTGTEIGDAVEFQALTKAFKGAQQGGCALASVKTHVGHMEMASGMASLLKVVLQMQHNHLVANLHSDELNPHINIAQSPFYIPATAEPWSRGSQRDPKVAGINAFGFGGVNAHVIVEQYRAPDPQSARQTHGPYVMLLSAKTQPQIAIQARNLLTWLAREPQLDLYRVAYTLQVGRSAMEERVAMVVNSQAEFVECLTQIAQGEYNAPGVYQGTSASCPPIVSMLQSDTTLQTVVDGWLKSRDLSMLASLWCNGLSIAWQNMYRGEVVRRVSLPGYPFKATRHWIGEFEQQINQSVDRSEQLIANTELEEQLLRLAQDSMAEQAHLTLTGALDLSGCSSVELVQWQQKIHQTLNIQVTTHDLMAANSIRALAEQLSATQAGEELQVEHGMVSLSGSEGAGPALICVPAAGAMLSSFSPLVKLLQGRMRLYGFGHRGFHDSSIAHDSIQAMAQDYVTQLSSLPEQQTIYLLGHSLGASVVYEMACLLRNEGRKVHIFMLDSELYAQGDISLSAFFQFFVRDTQVANTLAHKQAQGDDVVTPLAQALLDEAAVSTEHSKAYLQQIMHAYAQQILMGLQYVPSQKYDGDITLLLAKQSHMGGENRQQTLAKYRRYCLQNIPLVSVSGGHYSVLEKANVADVAQILRQTITPQFAAQAGEINDV</sequence>
<dbReference type="PROSITE" id="PS52019">
    <property type="entry name" value="PKS_MFAS_DH"/>
    <property type="match status" value="1"/>
</dbReference>
<dbReference type="PANTHER" id="PTHR43775">
    <property type="entry name" value="FATTY ACID SYNTHASE"/>
    <property type="match status" value="1"/>
</dbReference>
<dbReference type="InterPro" id="IPR042104">
    <property type="entry name" value="PKS_dehydratase_sf"/>
</dbReference>
<dbReference type="PROSITE" id="PS50075">
    <property type="entry name" value="CARRIER"/>
    <property type="match status" value="4"/>
</dbReference>
<evidence type="ECO:0000256" key="2">
    <source>
        <dbReference type="ARBA" id="ARBA00004792"/>
    </source>
</evidence>
<feature type="region of interest" description="C-terminal hotdog fold" evidence="10">
    <location>
        <begin position="757"/>
        <end position="909"/>
    </location>
</feature>
<dbReference type="Pfam" id="PF22336">
    <property type="entry name" value="RhiE-like_linker"/>
    <property type="match status" value="2"/>
</dbReference>
<comment type="subcellular location">
    <subcellularLocation>
        <location evidence="1">Cytoplasm</location>
    </subcellularLocation>
</comment>
<organism evidence="14 15">
    <name type="scientific">Pseudoalteromonas obscura</name>
    <dbReference type="NCBI Taxonomy" id="3048491"/>
    <lineage>
        <taxon>Bacteria</taxon>
        <taxon>Pseudomonadati</taxon>
        <taxon>Pseudomonadota</taxon>
        <taxon>Gammaproteobacteria</taxon>
        <taxon>Alteromonadales</taxon>
        <taxon>Pseudoalteromonadaceae</taxon>
        <taxon>Pseudoalteromonas</taxon>
    </lineage>
</organism>
<dbReference type="Gene3D" id="3.10.129.110">
    <property type="entry name" value="Polyketide synthase dehydratase"/>
    <property type="match status" value="1"/>
</dbReference>
<evidence type="ECO:0000313" key="15">
    <source>
        <dbReference type="Proteomes" id="UP001231915"/>
    </source>
</evidence>
<dbReference type="RefSeq" id="WP_284138779.1">
    <property type="nucleotide sequence ID" value="NZ_JASJUT010000017.1"/>
</dbReference>
<dbReference type="PROSITE" id="PS00012">
    <property type="entry name" value="PHOSPHOPANTETHEINE"/>
    <property type="match status" value="2"/>
</dbReference>
<feature type="active site" description="Proton donor; for dehydratase activity" evidence="10">
    <location>
        <position position="819"/>
    </location>
</feature>
<dbReference type="InterPro" id="IPR049551">
    <property type="entry name" value="PKS_DH_C"/>
</dbReference>
<evidence type="ECO:0000256" key="4">
    <source>
        <dbReference type="ARBA" id="ARBA00006484"/>
    </source>
</evidence>
<dbReference type="Gene3D" id="1.10.1240.100">
    <property type="match status" value="2"/>
</dbReference>
<dbReference type="InterPro" id="IPR016039">
    <property type="entry name" value="Thiolase-like"/>
</dbReference>
<comment type="caution">
    <text evidence="14">The sequence shown here is derived from an EMBL/GenBank/DDBJ whole genome shotgun (WGS) entry which is preliminary data.</text>
</comment>
<dbReference type="SMART" id="SM00825">
    <property type="entry name" value="PKS_KS"/>
    <property type="match status" value="2"/>
</dbReference>
<dbReference type="InterPro" id="IPR014031">
    <property type="entry name" value="Ketoacyl_synth_C"/>
</dbReference>
<gene>
    <name evidence="14" type="ORF">QNM18_25180</name>
</gene>
<dbReference type="Proteomes" id="UP001231915">
    <property type="component" value="Unassembled WGS sequence"/>
</dbReference>
<evidence type="ECO:0000256" key="1">
    <source>
        <dbReference type="ARBA" id="ARBA00004496"/>
    </source>
</evidence>
<dbReference type="InterPro" id="IPR049900">
    <property type="entry name" value="PKS_mFAS_DH"/>
</dbReference>
<dbReference type="InterPro" id="IPR057326">
    <property type="entry name" value="KR_dom"/>
</dbReference>
<dbReference type="InterPro" id="IPR036291">
    <property type="entry name" value="NAD(P)-bd_dom_sf"/>
</dbReference>
<feature type="domain" description="Carrier" evidence="11">
    <location>
        <begin position="1374"/>
        <end position="1451"/>
    </location>
</feature>
<feature type="domain" description="PKS/mFAS DH" evidence="13">
    <location>
        <begin position="614"/>
        <end position="909"/>
    </location>
</feature>
<dbReference type="InterPro" id="IPR054514">
    <property type="entry name" value="RhiE-like_linker"/>
</dbReference>
<evidence type="ECO:0000256" key="5">
    <source>
        <dbReference type="ARBA" id="ARBA00022450"/>
    </source>
</evidence>
<dbReference type="InterPro" id="IPR014030">
    <property type="entry name" value="Ketoacyl_synth_N"/>
</dbReference>
<dbReference type="PROSITE" id="PS00606">
    <property type="entry name" value="KS3_1"/>
    <property type="match status" value="1"/>
</dbReference>
<comment type="pathway">
    <text evidence="2">Antibiotic biosynthesis.</text>
</comment>
<comment type="similarity">
    <text evidence="4">Belongs to the short-chain dehydrogenases/reductases (SDR) family.</text>
</comment>
<dbReference type="SUPFAM" id="SSF47336">
    <property type="entry name" value="ACP-like"/>
    <property type="match status" value="4"/>
</dbReference>
<dbReference type="InterPro" id="IPR013968">
    <property type="entry name" value="PKS_KR"/>
</dbReference>
<dbReference type="InterPro" id="IPR020807">
    <property type="entry name" value="PKS_DH"/>
</dbReference>
<keyword evidence="15" id="KW-1185">Reference proteome</keyword>
<evidence type="ECO:0000256" key="9">
    <source>
        <dbReference type="ARBA" id="ARBA00022737"/>
    </source>
</evidence>
<feature type="domain" description="Carrier" evidence="11">
    <location>
        <begin position="1670"/>
        <end position="1747"/>
    </location>
</feature>
<feature type="domain" description="Ketosynthase family 3 (KS3)" evidence="12">
    <location>
        <begin position="3"/>
        <end position="425"/>
    </location>
</feature>
<comment type="pathway">
    <text evidence="3">Lipid metabolism; fatty acid biosynthesis.</text>
</comment>